<name>A0AAN8WQX4_HALRR</name>
<dbReference type="AlphaFoldDB" id="A0AAN8WQX4"/>
<comment type="caution">
    <text evidence="1">The sequence shown here is derived from an EMBL/GenBank/DDBJ whole genome shotgun (WGS) entry which is preliminary data.</text>
</comment>
<feature type="non-terminal residue" evidence="1">
    <location>
        <position position="55"/>
    </location>
</feature>
<organism evidence="1 2">
    <name type="scientific">Halocaridina rubra</name>
    <name type="common">Hawaiian red shrimp</name>
    <dbReference type="NCBI Taxonomy" id="373956"/>
    <lineage>
        <taxon>Eukaryota</taxon>
        <taxon>Metazoa</taxon>
        <taxon>Ecdysozoa</taxon>
        <taxon>Arthropoda</taxon>
        <taxon>Crustacea</taxon>
        <taxon>Multicrustacea</taxon>
        <taxon>Malacostraca</taxon>
        <taxon>Eumalacostraca</taxon>
        <taxon>Eucarida</taxon>
        <taxon>Decapoda</taxon>
        <taxon>Pleocyemata</taxon>
        <taxon>Caridea</taxon>
        <taxon>Atyoidea</taxon>
        <taxon>Atyidae</taxon>
        <taxon>Halocaridina</taxon>
    </lineage>
</organism>
<gene>
    <name evidence="1" type="ORF">SK128_017784</name>
</gene>
<sequence>MSSLSVKSQTTFLSMDVENLLHIASSEVDSIHNTERNWLKGPFEINWERIEKSLA</sequence>
<dbReference type="Proteomes" id="UP001381693">
    <property type="component" value="Unassembled WGS sequence"/>
</dbReference>
<protein>
    <submittedName>
        <fullName evidence="1">Uncharacterized protein</fullName>
    </submittedName>
</protein>
<accession>A0AAN8WQX4</accession>
<evidence type="ECO:0000313" key="1">
    <source>
        <dbReference type="EMBL" id="KAK7066663.1"/>
    </source>
</evidence>
<reference evidence="1 2" key="1">
    <citation type="submission" date="2023-11" db="EMBL/GenBank/DDBJ databases">
        <title>Halocaridina rubra genome assembly.</title>
        <authorList>
            <person name="Smith C."/>
        </authorList>
    </citation>
    <scope>NUCLEOTIDE SEQUENCE [LARGE SCALE GENOMIC DNA]</scope>
    <source>
        <strain evidence="1">EP-1</strain>
        <tissue evidence="1">Whole</tissue>
    </source>
</reference>
<proteinExistence type="predicted"/>
<evidence type="ECO:0000313" key="2">
    <source>
        <dbReference type="Proteomes" id="UP001381693"/>
    </source>
</evidence>
<keyword evidence="2" id="KW-1185">Reference proteome</keyword>
<dbReference type="EMBL" id="JAXCGZ010019073">
    <property type="protein sequence ID" value="KAK7066663.1"/>
    <property type="molecule type" value="Genomic_DNA"/>
</dbReference>